<feature type="compositionally biased region" description="Low complexity" evidence="1">
    <location>
        <begin position="204"/>
        <end position="219"/>
    </location>
</feature>
<keyword evidence="3" id="KW-1185">Reference proteome</keyword>
<name>A0A1C7LYR7_GRIFR</name>
<feature type="region of interest" description="Disordered" evidence="1">
    <location>
        <begin position="193"/>
        <end position="219"/>
    </location>
</feature>
<dbReference type="AlphaFoldDB" id="A0A1C7LYR7"/>
<dbReference type="Proteomes" id="UP000092993">
    <property type="component" value="Unassembled WGS sequence"/>
</dbReference>
<feature type="compositionally biased region" description="Polar residues" evidence="1">
    <location>
        <begin position="193"/>
        <end position="203"/>
    </location>
</feature>
<gene>
    <name evidence="2" type="ORF">A0H81_10963</name>
</gene>
<feature type="region of interest" description="Disordered" evidence="1">
    <location>
        <begin position="780"/>
        <end position="814"/>
    </location>
</feature>
<accession>A0A1C7LYR7</accession>
<feature type="region of interest" description="Disordered" evidence="1">
    <location>
        <begin position="608"/>
        <end position="634"/>
    </location>
</feature>
<feature type="region of interest" description="Disordered" evidence="1">
    <location>
        <begin position="511"/>
        <end position="539"/>
    </location>
</feature>
<sequence length="814" mass="86697">MSTLGNAIHRDAEDDEPSLLSTDNEPPRVILTTPDRFRSNTPLLENDETTESTVSDSELFHLSVGLEDISHDLSDEEAPMDGSSASPTLAAQSPALTAGVIGYLGSESPSLASTAIASTIFESLHDGSPACSPTSVESPVEGSPAFTANIVESLRDESHAISSIVAESHAEMPARSLSPGTNTVVLEDDLSTSIDTSDPEVSQSPLASIHSPSHSHPSGLLSPIELAPSPPLCLPTEHYIDRDDSIDSGYADGWTGPTPLKRTPPRRLSTLSLLSSPFGTPSSRVLSAHFGNFDPSAPPAAAVFSPTFAAFQPITPRTTRDESGSSHAKSESKSEIGFKLSSPIIEASESAFSTKTLKEASTDVFGGTGYKPSPAGSLAYTLPVASPEGDLVFQDSSSPTLRVGIISAADNTDAVNTLYDGYYSPVSTDPAIHAVEASTARPDHHPELPDSQSHSSPTLVLTPLRVFSPSDASLRDSLVIKTSPAASQSVLQDRTPRVFSAGPRPEFVHQEQELPEGGSQHSSTNESSEKPTSTKVPFGFRHSVSPFLDSPKTAHVRYGAERKISDERLASYDPEEPLPSASHLKPLRLLSSPSSALIPARIRSPVVSPHDSLSHFSSGTPSYSPLSSGPVPRNPSWHRSRLSIISSRRSSRIYQRPDSRQSEPFALYDQLEEDEFESDDKDRFDETIRRPVSSLSTGSFRPPSVVPSPSHAIATPRPTLLFALASNDVDEVRRVLESGEARPNDDVGPQSALAFTLTSNQLTNKVAMVKLLLAHGADTSFLKPQSTDSPSVGGRNPPSSAMAKILENMDPAVR</sequence>
<dbReference type="OrthoDB" id="47330at2759"/>
<dbReference type="STRING" id="5627.A0A1C7LYR7"/>
<feature type="region of interest" description="Disordered" evidence="1">
    <location>
        <begin position="689"/>
        <end position="711"/>
    </location>
</feature>
<comment type="caution">
    <text evidence="2">The sequence shown here is derived from an EMBL/GenBank/DDBJ whole genome shotgun (WGS) entry which is preliminary data.</text>
</comment>
<feature type="compositionally biased region" description="Polar residues" evidence="1">
    <location>
        <begin position="519"/>
        <end position="535"/>
    </location>
</feature>
<evidence type="ECO:0000256" key="1">
    <source>
        <dbReference type="SAM" id="MobiDB-lite"/>
    </source>
</evidence>
<protein>
    <submittedName>
        <fullName evidence="2">Uncharacterized protein</fullName>
    </submittedName>
</protein>
<feature type="region of interest" description="Disordered" evidence="1">
    <location>
        <begin position="438"/>
        <end position="457"/>
    </location>
</feature>
<reference evidence="2 3" key="1">
    <citation type="submission" date="2016-03" db="EMBL/GenBank/DDBJ databases">
        <title>Whole genome sequencing of Grifola frondosa 9006-11.</title>
        <authorList>
            <person name="Min B."/>
            <person name="Park H."/>
            <person name="Kim J.-G."/>
            <person name="Cho H."/>
            <person name="Oh Y.-L."/>
            <person name="Kong W.-S."/>
            <person name="Choi I.-G."/>
        </authorList>
    </citation>
    <scope>NUCLEOTIDE SEQUENCE [LARGE SCALE GENOMIC DNA]</scope>
    <source>
        <strain evidence="2 3">9006-11</strain>
    </source>
</reference>
<proteinExistence type="predicted"/>
<feature type="region of interest" description="Disordered" evidence="1">
    <location>
        <begin position="1"/>
        <end position="89"/>
    </location>
</feature>
<evidence type="ECO:0000313" key="3">
    <source>
        <dbReference type="Proteomes" id="UP000092993"/>
    </source>
</evidence>
<feature type="region of interest" description="Disordered" evidence="1">
    <location>
        <begin position="648"/>
        <end position="667"/>
    </location>
</feature>
<organism evidence="2 3">
    <name type="scientific">Grifola frondosa</name>
    <name type="common">Maitake</name>
    <name type="synonym">Polyporus frondosus</name>
    <dbReference type="NCBI Taxonomy" id="5627"/>
    <lineage>
        <taxon>Eukaryota</taxon>
        <taxon>Fungi</taxon>
        <taxon>Dikarya</taxon>
        <taxon>Basidiomycota</taxon>
        <taxon>Agaricomycotina</taxon>
        <taxon>Agaricomycetes</taxon>
        <taxon>Polyporales</taxon>
        <taxon>Grifolaceae</taxon>
        <taxon>Grifola</taxon>
    </lineage>
</organism>
<evidence type="ECO:0000313" key="2">
    <source>
        <dbReference type="EMBL" id="OBZ69317.1"/>
    </source>
</evidence>
<feature type="compositionally biased region" description="Low complexity" evidence="1">
    <location>
        <begin position="617"/>
        <end position="630"/>
    </location>
</feature>
<dbReference type="EMBL" id="LUGG01000018">
    <property type="protein sequence ID" value="OBZ69317.1"/>
    <property type="molecule type" value="Genomic_DNA"/>
</dbReference>